<protein>
    <submittedName>
        <fullName evidence="1">Uncharacterized protein</fullName>
    </submittedName>
</protein>
<accession>A0ACC4BSF9</accession>
<comment type="caution">
    <text evidence="1">The sequence shown here is derived from an EMBL/GenBank/DDBJ whole genome shotgun (WGS) entry which is preliminary data.</text>
</comment>
<organism evidence="1 2">
    <name type="scientific">Populus alba</name>
    <name type="common">White poplar</name>
    <dbReference type="NCBI Taxonomy" id="43335"/>
    <lineage>
        <taxon>Eukaryota</taxon>
        <taxon>Viridiplantae</taxon>
        <taxon>Streptophyta</taxon>
        <taxon>Embryophyta</taxon>
        <taxon>Tracheophyta</taxon>
        <taxon>Spermatophyta</taxon>
        <taxon>Magnoliopsida</taxon>
        <taxon>eudicotyledons</taxon>
        <taxon>Gunneridae</taxon>
        <taxon>Pentapetalae</taxon>
        <taxon>rosids</taxon>
        <taxon>fabids</taxon>
        <taxon>Malpighiales</taxon>
        <taxon>Salicaceae</taxon>
        <taxon>Saliceae</taxon>
        <taxon>Populus</taxon>
    </lineage>
</organism>
<evidence type="ECO:0000313" key="1">
    <source>
        <dbReference type="EMBL" id="KAL3581517.1"/>
    </source>
</evidence>
<dbReference type="Proteomes" id="UP000309997">
    <property type="component" value="Unassembled WGS sequence"/>
</dbReference>
<dbReference type="EMBL" id="RCHU02000008">
    <property type="protein sequence ID" value="KAL3581517.1"/>
    <property type="molecule type" value="Genomic_DNA"/>
</dbReference>
<sequence>MRNALLPPVSSHLYNFGNNEVQMPNLDVSMPMDGKMNVHGTTSFYLDSKVFNDDHQQRDGGFSIPHQSLVSYQPVAGYQSISSTFNNISQQSMLPSKRVSVPEVQMDFQAIQMKKRTINELTNLLPQRGPSDLVENKTALSTWKTNKRKKANSPGELWNHQAMESIDIQGQKVPVRRSQKLSDKITALQKLVSPYGKTDTASVLQEASLYIKLLQEQIQNLIQMLTSSYSRARPIQQSQRTLLRSHIIHAENDSTARPCRSQFLSKEDHRCQNFLVGKHYLVWLADIRSMMAATGISKISHVLKANRDAHVMACQVMLIHRAHPRSTPTWGTVHYPSSLNVVVLTKYVPVSPPKTWHSFVPYAKNMAPYQRSKSQASMTVTANAASGMAVHDDCKLKFLELKAKRTHRFIVFKIEEKQKQVIVEKLGKPTESYEDFTASLPANECRYAVYDFDYVTDENCQKSRIVFVAWSPDTSRTHALCKSIPSEVDEEVVNIIPPSRLVPQCHNNNINRSEDPNEVFGFIRSMQLSGVELNLVSILNLVPAVSRLGDIDACRCIHGYVIRRGFDAIVSNGLIDMYSKSGNIDVGRQIFEYMPDKDDVSWGTMMAGYAHSGCFLEVLELFDRGRGENVRMNKVSVTSALTAAAEMRALGRGTEIHDFARQQGIDSDVAVATPIMTMYARCGEVDTAKQLFQGIKGRDLVAWSAIIAAFVQSGYPQEALSLFRSMQNEGLQANKVILLSSLPACAELSELHPNSGTMVGLLPAFALLNDLDQGSCIHGKIIKCGFESECHVNTALIDMYAKCGSLSRAEFLFHRTGCRKDEVSWNVMIAGYMHSGHAKDAFSAFCQMKLENIQPNIVTIVTVLPAVAHLSALRAGMTLHAYVIRMGFQSKTPVGNCLIDMYAKCGWLDHSEKIFHEMKNKDTVSWNVMLAGYAVHGRGSCAIELFSRMQDSEIRLDSFSFINVLSMPMEPDAGVWGALLGASTMHSNVQLAEFALDHLDKLEPKNLTHYAALSNTYARSGRIKCILECFTRKDGELCAECKGRGCKTISDKLHEGAQSTKTYLDKEPRQPYVDITSSASHNFQKGKTEKEI</sequence>
<reference evidence="1 2" key="1">
    <citation type="journal article" date="2024" name="Plant Biotechnol. J.">
        <title>Genome and CRISPR/Cas9 system of a widespread forest tree (Populus alba) in the world.</title>
        <authorList>
            <person name="Liu Y.J."/>
            <person name="Jiang P.F."/>
            <person name="Han X.M."/>
            <person name="Li X.Y."/>
            <person name="Wang H.M."/>
            <person name="Wang Y.J."/>
            <person name="Wang X.X."/>
            <person name="Zeng Q.Y."/>
        </authorList>
    </citation>
    <scope>NUCLEOTIDE SEQUENCE [LARGE SCALE GENOMIC DNA]</scope>
    <source>
        <strain evidence="2">cv. PAL-ZL1</strain>
    </source>
</reference>
<gene>
    <name evidence="1" type="ORF">D5086_015849</name>
</gene>
<evidence type="ECO:0000313" key="2">
    <source>
        <dbReference type="Proteomes" id="UP000309997"/>
    </source>
</evidence>
<name>A0ACC4BSF9_POPAL</name>
<keyword evidence="2" id="KW-1185">Reference proteome</keyword>
<proteinExistence type="predicted"/>